<organism evidence="2 3">
    <name type="scientific">Actinomadura rubrisoli</name>
    <dbReference type="NCBI Taxonomy" id="2530368"/>
    <lineage>
        <taxon>Bacteria</taxon>
        <taxon>Bacillati</taxon>
        <taxon>Actinomycetota</taxon>
        <taxon>Actinomycetes</taxon>
        <taxon>Streptosporangiales</taxon>
        <taxon>Thermomonosporaceae</taxon>
        <taxon>Actinomadura</taxon>
    </lineage>
</organism>
<dbReference type="Proteomes" id="UP000294513">
    <property type="component" value="Unassembled WGS sequence"/>
</dbReference>
<feature type="chain" id="PRO_5039018702" description="Peptidase M23" evidence="1">
    <location>
        <begin position="24"/>
        <end position="67"/>
    </location>
</feature>
<evidence type="ECO:0000313" key="2">
    <source>
        <dbReference type="EMBL" id="TDD64040.1"/>
    </source>
</evidence>
<reference evidence="2 3" key="1">
    <citation type="submission" date="2019-03" db="EMBL/GenBank/DDBJ databases">
        <title>Draft genome sequences of novel Actinobacteria.</title>
        <authorList>
            <person name="Sahin N."/>
            <person name="Ay H."/>
            <person name="Saygin H."/>
        </authorList>
    </citation>
    <scope>NUCLEOTIDE SEQUENCE [LARGE SCALE GENOMIC DNA]</scope>
    <source>
        <strain evidence="2 3">H3C3</strain>
    </source>
</reference>
<keyword evidence="1" id="KW-0732">Signal</keyword>
<feature type="non-terminal residue" evidence="2">
    <location>
        <position position="67"/>
    </location>
</feature>
<gene>
    <name evidence="2" type="ORF">E1298_42770</name>
</gene>
<dbReference type="AlphaFoldDB" id="A0A4R4ZZF0"/>
<evidence type="ECO:0000313" key="3">
    <source>
        <dbReference type="Proteomes" id="UP000294513"/>
    </source>
</evidence>
<evidence type="ECO:0000256" key="1">
    <source>
        <dbReference type="SAM" id="SignalP"/>
    </source>
</evidence>
<feature type="signal peptide" evidence="1">
    <location>
        <begin position="1"/>
        <end position="23"/>
    </location>
</feature>
<sequence length="67" mass="6834">MGTLTKVLTVATAAAAISGTAVATASPASAAARNGKCENGEFCYYYSSNNKGSVSDFKNSVADYDDK</sequence>
<dbReference type="EMBL" id="SMKU01000457">
    <property type="protein sequence ID" value="TDD64040.1"/>
    <property type="molecule type" value="Genomic_DNA"/>
</dbReference>
<proteinExistence type="predicted"/>
<evidence type="ECO:0008006" key="4">
    <source>
        <dbReference type="Google" id="ProtNLM"/>
    </source>
</evidence>
<keyword evidence="3" id="KW-1185">Reference proteome</keyword>
<name>A0A4R4ZZF0_9ACTN</name>
<comment type="caution">
    <text evidence="2">The sequence shown here is derived from an EMBL/GenBank/DDBJ whole genome shotgun (WGS) entry which is preliminary data.</text>
</comment>
<accession>A0A4R4ZZF0</accession>
<dbReference type="Pfam" id="PF03995">
    <property type="entry name" value="Inhibitor_I36"/>
    <property type="match status" value="1"/>
</dbReference>
<dbReference type="RefSeq" id="WP_207945182.1">
    <property type="nucleotide sequence ID" value="NZ_SMKU01000457.1"/>
</dbReference>
<protein>
    <recommendedName>
        <fullName evidence="4">Peptidase M23</fullName>
    </recommendedName>
</protein>